<accession>A0A8H7NQV3</accession>
<dbReference type="AlphaFoldDB" id="A0A8H7NQV3"/>
<gene>
    <name evidence="1" type="ORF">IEO21_11193</name>
</gene>
<evidence type="ECO:0000313" key="1">
    <source>
        <dbReference type="EMBL" id="KAF9794476.1"/>
    </source>
</evidence>
<organism evidence="1 2">
    <name type="scientific">Rhodonia placenta</name>
    <dbReference type="NCBI Taxonomy" id="104341"/>
    <lineage>
        <taxon>Eukaryota</taxon>
        <taxon>Fungi</taxon>
        <taxon>Dikarya</taxon>
        <taxon>Basidiomycota</taxon>
        <taxon>Agaricomycotina</taxon>
        <taxon>Agaricomycetes</taxon>
        <taxon>Polyporales</taxon>
        <taxon>Adustoporiaceae</taxon>
        <taxon>Rhodonia</taxon>
    </lineage>
</organism>
<dbReference type="EMBL" id="JADOXO010001681">
    <property type="protein sequence ID" value="KAF9794476.1"/>
    <property type="molecule type" value="Genomic_DNA"/>
</dbReference>
<proteinExistence type="predicted"/>
<protein>
    <submittedName>
        <fullName evidence="1">Uncharacterized protein</fullName>
    </submittedName>
</protein>
<evidence type="ECO:0000313" key="2">
    <source>
        <dbReference type="Proteomes" id="UP000639403"/>
    </source>
</evidence>
<comment type="caution">
    <text evidence="1">The sequence shown here is derived from an EMBL/GenBank/DDBJ whole genome shotgun (WGS) entry which is preliminary data.</text>
</comment>
<dbReference type="Proteomes" id="UP000639403">
    <property type="component" value="Unassembled WGS sequence"/>
</dbReference>
<name>A0A8H7NQV3_9APHY</name>
<reference evidence="1" key="2">
    <citation type="journal article" name="Front. Microbiol.">
        <title>Degradative Capacity of Two Strains of Rhodonia placenta: From Phenotype to Genotype.</title>
        <authorList>
            <person name="Kolle M."/>
            <person name="Horta M.A.C."/>
            <person name="Nowrousian M."/>
            <person name="Ohm R.A."/>
            <person name="Benz J.P."/>
            <person name="Pilgard A."/>
        </authorList>
    </citation>
    <scope>NUCLEOTIDE SEQUENCE</scope>
    <source>
        <strain evidence="1">FPRL280</strain>
    </source>
</reference>
<sequence length="47" mass="5045">MSSFGRFTNSRSVTQGTAGILFAFPLPLGVEACTLQPMRDRPNISDG</sequence>
<reference evidence="1" key="1">
    <citation type="submission" date="2020-11" db="EMBL/GenBank/DDBJ databases">
        <authorList>
            <person name="Koelle M."/>
            <person name="Horta M.A.C."/>
            <person name="Nowrousian M."/>
            <person name="Ohm R.A."/>
            <person name="Benz P."/>
            <person name="Pilgard A."/>
        </authorList>
    </citation>
    <scope>NUCLEOTIDE SEQUENCE</scope>
    <source>
        <strain evidence="1">FPRL280</strain>
    </source>
</reference>